<dbReference type="Proteomes" id="UP000292702">
    <property type="component" value="Unassembled WGS sequence"/>
</dbReference>
<feature type="region of interest" description="Disordered" evidence="1">
    <location>
        <begin position="90"/>
        <end position="125"/>
    </location>
</feature>
<evidence type="ECO:0000313" key="2">
    <source>
        <dbReference type="EMBL" id="TCD61376.1"/>
    </source>
</evidence>
<protein>
    <submittedName>
        <fullName evidence="2">Uncharacterized protein</fullName>
    </submittedName>
</protein>
<proteinExistence type="predicted"/>
<comment type="caution">
    <text evidence="2">The sequence shown here is derived from an EMBL/GenBank/DDBJ whole genome shotgun (WGS) entry which is preliminary data.</text>
</comment>
<name>A0A4R0R515_9APHY</name>
<dbReference type="PANTHER" id="PTHR37096:SF1">
    <property type="entry name" value="AAA+ ATPASE DOMAIN-CONTAINING PROTEIN"/>
    <property type="match status" value="1"/>
</dbReference>
<accession>A0A4R0R515</accession>
<gene>
    <name evidence="2" type="ORF">EIP91_008545</name>
</gene>
<dbReference type="OrthoDB" id="2150628at2759"/>
<keyword evidence="3" id="KW-1185">Reference proteome</keyword>
<dbReference type="AlphaFoldDB" id="A0A4R0R515"/>
<organism evidence="2 3">
    <name type="scientific">Steccherinum ochraceum</name>
    <dbReference type="NCBI Taxonomy" id="92696"/>
    <lineage>
        <taxon>Eukaryota</taxon>
        <taxon>Fungi</taxon>
        <taxon>Dikarya</taxon>
        <taxon>Basidiomycota</taxon>
        <taxon>Agaricomycotina</taxon>
        <taxon>Agaricomycetes</taxon>
        <taxon>Polyporales</taxon>
        <taxon>Steccherinaceae</taxon>
        <taxon>Steccherinum</taxon>
    </lineage>
</organism>
<dbReference type="PANTHER" id="PTHR37096">
    <property type="entry name" value="YALI0E33429P"/>
    <property type="match status" value="1"/>
</dbReference>
<dbReference type="STRING" id="92696.A0A4R0R515"/>
<feature type="compositionally biased region" description="Basic and acidic residues" evidence="1">
    <location>
        <begin position="96"/>
        <end position="107"/>
    </location>
</feature>
<reference evidence="2 3" key="1">
    <citation type="submission" date="2018-11" db="EMBL/GenBank/DDBJ databases">
        <title>Genome assembly of Steccherinum ochraceum LE-BIN_3174, the white-rot fungus of the Steccherinaceae family (The Residual Polyporoid clade, Polyporales, Basidiomycota).</title>
        <authorList>
            <person name="Fedorova T.V."/>
            <person name="Glazunova O.A."/>
            <person name="Landesman E.O."/>
            <person name="Moiseenko K.V."/>
            <person name="Psurtseva N.V."/>
            <person name="Savinova O.S."/>
            <person name="Shakhova N.V."/>
            <person name="Tyazhelova T.V."/>
            <person name="Vasina D.V."/>
        </authorList>
    </citation>
    <scope>NUCLEOTIDE SEQUENCE [LARGE SCALE GENOMIC DNA]</scope>
    <source>
        <strain evidence="2 3">LE-BIN_3174</strain>
    </source>
</reference>
<evidence type="ECO:0000256" key="1">
    <source>
        <dbReference type="SAM" id="MobiDB-lite"/>
    </source>
</evidence>
<sequence>MQHCRILTIGDYPKLDTRKYFRDHLLPNVPERLRPGLDFEALYDAFGGKLAHWQDYVQDYINASGKLEPKRSSHFLQAHALLNLHVIHSAQSPPPDAERADAPRNEGHAPAPNASTQALHQPSMLGMPTSGNGFRIYSPLAVSADPHAAPTTFQAAASSSNSDPSSGQAEFTAIQLLKVMNRLAQPGTRALSYFMLCREMGVQAVDGMVRGRILDLRWTDPISREGWDPRIASMRFRESHVPAQREAGSSGTMVDAEIPIHDLPSSSSHHHHNLQTPSRATGRFDLTESMHEDDMIALSDEEIVRETQRHWELQGAEEEEEIVGPKLVPTTPIMRFAMREVVQEYYDDEDDRTVSEYASLSGPDEY</sequence>
<dbReference type="InterPro" id="IPR051667">
    <property type="entry name" value="Archaeal_ATPase_domain"/>
</dbReference>
<dbReference type="EMBL" id="RWJN01000474">
    <property type="protein sequence ID" value="TCD61376.1"/>
    <property type="molecule type" value="Genomic_DNA"/>
</dbReference>
<evidence type="ECO:0000313" key="3">
    <source>
        <dbReference type="Proteomes" id="UP000292702"/>
    </source>
</evidence>